<dbReference type="Pfam" id="PF00781">
    <property type="entry name" value="DAGK_cat"/>
    <property type="match status" value="1"/>
</dbReference>
<dbReference type="Gene3D" id="3.40.50.10330">
    <property type="entry name" value="Probable inorganic polyphosphate/atp-NAD kinase, domain 1"/>
    <property type="match status" value="1"/>
</dbReference>
<reference evidence="2 3" key="1">
    <citation type="submission" date="2016-05" db="EMBL/GenBank/DDBJ databases">
        <title>Compelete Genome Sequence of Bacteriochlorophyll-Synthesizing Bacterium Porphyrobacter neustonensis DSM 9434.</title>
        <authorList>
            <person name="Shi X.-L."/>
            <person name="Wu Y.-H."/>
            <person name="Cheng H."/>
            <person name="Xu L."/>
            <person name="Zhang X.-Q."/>
            <person name="Wang C.-S."/>
            <person name="Xu X.-W."/>
        </authorList>
    </citation>
    <scope>NUCLEOTIDE SEQUENCE [LARGE SCALE GENOMIC DNA]</scope>
    <source>
        <strain evidence="2 3">DSM 9434</strain>
    </source>
</reference>
<dbReference type="Proteomes" id="UP000078263">
    <property type="component" value="Chromosome"/>
</dbReference>
<gene>
    <name evidence="2" type="ORF">A9D12_04650</name>
</gene>
<protein>
    <recommendedName>
        <fullName evidence="1">DAGKc domain-containing protein</fullName>
    </recommendedName>
</protein>
<evidence type="ECO:0000313" key="3">
    <source>
        <dbReference type="Proteomes" id="UP000078263"/>
    </source>
</evidence>
<organism evidence="2 3">
    <name type="scientific">Erythrobacter neustonensis</name>
    <dbReference type="NCBI Taxonomy" id="1112"/>
    <lineage>
        <taxon>Bacteria</taxon>
        <taxon>Pseudomonadati</taxon>
        <taxon>Pseudomonadota</taxon>
        <taxon>Alphaproteobacteria</taxon>
        <taxon>Sphingomonadales</taxon>
        <taxon>Erythrobacteraceae</taxon>
        <taxon>Erythrobacter/Porphyrobacter group</taxon>
        <taxon>Erythrobacter</taxon>
    </lineage>
</organism>
<dbReference type="STRING" id="1112.A9D12_04650"/>
<proteinExistence type="predicted"/>
<dbReference type="InterPro" id="IPR017438">
    <property type="entry name" value="ATP-NAD_kinase_N"/>
</dbReference>
<dbReference type="SUPFAM" id="SSF111331">
    <property type="entry name" value="NAD kinase/diacylglycerol kinase-like"/>
    <property type="match status" value="1"/>
</dbReference>
<name>A0A192D345_9SPHN</name>
<evidence type="ECO:0000313" key="2">
    <source>
        <dbReference type="EMBL" id="ANK12352.1"/>
    </source>
</evidence>
<dbReference type="KEGG" id="pns:A9D12_04650"/>
<dbReference type="InterPro" id="IPR001206">
    <property type="entry name" value="Diacylglycerol_kinase_cat_dom"/>
</dbReference>
<dbReference type="EMBL" id="CP016033">
    <property type="protein sequence ID" value="ANK12352.1"/>
    <property type="molecule type" value="Genomic_DNA"/>
</dbReference>
<sequence>MTTAAPTPLWLVVNPASGSNDENTTQTVTAALETRGWAVTRVIAFPDDPLPDPAMLDAAGVRQVAVYTGDGTINALVNGLAGWGGQVLVLPGGTMNLFPLRLHRSCDLDAILDIVAGGGAVARRPTSLRCPAGVAFGGLMVGPGTAWSRVRESMRSGELLTMAQEAVAALRETAAGPGVVIRNHRATREGGYPLVEIQPGEHGAEILGYYAEAPLDYAGQAWATLRRRFREGPHDKLGLSESFVIDSIDGSPLSCLIDGEPGECASGSRFVVEPCGVDLLATSHDF</sequence>
<keyword evidence="3" id="KW-1185">Reference proteome</keyword>
<dbReference type="GO" id="GO:0016301">
    <property type="term" value="F:kinase activity"/>
    <property type="evidence" value="ECO:0007669"/>
    <property type="project" value="InterPro"/>
</dbReference>
<dbReference type="AlphaFoldDB" id="A0A192D345"/>
<evidence type="ECO:0000259" key="1">
    <source>
        <dbReference type="Pfam" id="PF00781"/>
    </source>
</evidence>
<dbReference type="InterPro" id="IPR016064">
    <property type="entry name" value="NAD/diacylglycerol_kinase_sf"/>
</dbReference>
<accession>A0A192D345</accession>
<dbReference type="RefSeq" id="WP_068350231.1">
    <property type="nucleotide sequence ID" value="NZ_CP016033.1"/>
</dbReference>
<feature type="domain" description="DAGKc" evidence="1">
    <location>
        <begin position="9"/>
        <end position="118"/>
    </location>
</feature>